<evidence type="ECO:0000313" key="2">
    <source>
        <dbReference type="Proteomes" id="UP000823897"/>
    </source>
</evidence>
<organism evidence="1 2">
    <name type="scientific">Candidatus Mediterraneibacter tabaqchaliae</name>
    <dbReference type="NCBI Taxonomy" id="2838689"/>
    <lineage>
        <taxon>Bacteria</taxon>
        <taxon>Bacillati</taxon>
        <taxon>Bacillota</taxon>
        <taxon>Clostridia</taxon>
        <taxon>Lachnospirales</taxon>
        <taxon>Lachnospiraceae</taxon>
        <taxon>Mediterraneibacter</taxon>
    </lineage>
</organism>
<dbReference type="AlphaFoldDB" id="A0A9D2U1B4"/>
<feature type="non-terminal residue" evidence="1">
    <location>
        <position position="1"/>
    </location>
</feature>
<dbReference type="EMBL" id="DWUV01000026">
    <property type="protein sequence ID" value="HJD33147.1"/>
    <property type="molecule type" value="Genomic_DNA"/>
</dbReference>
<evidence type="ECO:0000313" key="1">
    <source>
        <dbReference type="EMBL" id="HJD33147.1"/>
    </source>
</evidence>
<accession>A0A9D2U1B4</accession>
<sequence>VETAEGSESEFTVLTESSYYDLEQQIYNWQNSIQAKALMDTSCVFIGFSGDDYNFRRIIKNTGIQNKYGKKDRESGGNHFIFICLDKAVEKFYKKAAEDYRAEKGTGCPLWDEEMFRFIKTKREYVYDRIQLVERLHAQFAYWEKRGITAVWTTYEELPLCLEGFLS</sequence>
<gene>
    <name evidence="1" type="ORF">H9911_01230</name>
</gene>
<protein>
    <submittedName>
        <fullName evidence="1">SIR2 family protein</fullName>
    </submittedName>
</protein>
<name>A0A9D2U1B4_9FIRM</name>
<reference evidence="1" key="2">
    <citation type="submission" date="2021-04" db="EMBL/GenBank/DDBJ databases">
        <authorList>
            <person name="Gilroy R."/>
        </authorList>
    </citation>
    <scope>NUCLEOTIDE SEQUENCE</scope>
    <source>
        <strain evidence="1">ChiGjej3B3-11674</strain>
    </source>
</reference>
<dbReference type="Pfam" id="PF13289">
    <property type="entry name" value="SIR2_2"/>
    <property type="match status" value="1"/>
</dbReference>
<comment type="caution">
    <text evidence="1">The sequence shown here is derived from an EMBL/GenBank/DDBJ whole genome shotgun (WGS) entry which is preliminary data.</text>
</comment>
<reference evidence="1" key="1">
    <citation type="journal article" date="2021" name="PeerJ">
        <title>Extensive microbial diversity within the chicken gut microbiome revealed by metagenomics and culture.</title>
        <authorList>
            <person name="Gilroy R."/>
            <person name="Ravi A."/>
            <person name="Getino M."/>
            <person name="Pursley I."/>
            <person name="Horton D.L."/>
            <person name="Alikhan N.F."/>
            <person name="Baker D."/>
            <person name="Gharbi K."/>
            <person name="Hall N."/>
            <person name="Watson M."/>
            <person name="Adriaenssens E.M."/>
            <person name="Foster-Nyarko E."/>
            <person name="Jarju S."/>
            <person name="Secka A."/>
            <person name="Antonio M."/>
            <person name="Oren A."/>
            <person name="Chaudhuri R.R."/>
            <person name="La Ragione R."/>
            <person name="Hildebrand F."/>
            <person name="Pallen M.J."/>
        </authorList>
    </citation>
    <scope>NUCLEOTIDE SEQUENCE</scope>
    <source>
        <strain evidence="1">ChiGjej3B3-11674</strain>
    </source>
</reference>
<dbReference type="Proteomes" id="UP000823897">
    <property type="component" value="Unassembled WGS sequence"/>
</dbReference>
<proteinExistence type="predicted"/>